<evidence type="ECO:0000313" key="2">
    <source>
        <dbReference type="Proteomes" id="UP000807025"/>
    </source>
</evidence>
<evidence type="ECO:0000313" key="1">
    <source>
        <dbReference type="EMBL" id="KAF9491406.1"/>
    </source>
</evidence>
<gene>
    <name evidence="1" type="ORF">BDN71DRAFT_1510396</name>
</gene>
<accession>A0A9P6D3Q1</accession>
<dbReference type="OrthoDB" id="3270319at2759"/>
<dbReference type="Proteomes" id="UP000807025">
    <property type="component" value="Unassembled WGS sequence"/>
</dbReference>
<dbReference type="EMBL" id="MU154620">
    <property type="protein sequence ID" value="KAF9491406.1"/>
    <property type="molecule type" value="Genomic_DNA"/>
</dbReference>
<name>A0A9P6D3Q1_PLEER</name>
<protein>
    <submittedName>
        <fullName evidence="1">Uncharacterized protein</fullName>
    </submittedName>
</protein>
<organism evidence="1 2">
    <name type="scientific">Pleurotus eryngii</name>
    <name type="common">Boletus of the steppes</name>
    <dbReference type="NCBI Taxonomy" id="5323"/>
    <lineage>
        <taxon>Eukaryota</taxon>
        <taxon>Fungi</taxon>
        <taxon>Dikarya</taxon>
        <taxon>Basidiomycota</taxon>
        <taxon>Agaricomycotina</taxon>
        <taxon>Agaricomycetes</taxon>
        <taxon>Agaricomycetidae</taxon>
        <taxon>Agaricales</taxon>
        <taxon>Pleurotineae</taxon>
        <taxon>Pleurotaceae</taxon>
        <taxon>Pleurotus</taxon>
    </lineage>
</organism>
<sequence>MGCMCNHGKFILSKGQLLEQQFNHEICTTKQDMMEPEKAAVKSRNLQALQGNKVDAGIAVQFAQTLTSVDFDGNLLNSKMLPIMEHMLTIKLSDREMENLGLLIDEMEFSESGVPTNLSLKVSNEDWPIFNMEGNSKLGHYNDISSTKLNLVAHIMLHLLSHNHIEHPMMDDGEVIFPSLLLLVFRQ</sequence>
<dbReference type="AlphaFoldDB" id="A0A9P6D3Q1"/>
<proteinExistence type="predicted"/>
<keyword evidence="2" id="KW-1185">Reference proteome</keyword>
<comment type="caution">
    <text evidence="1">The sequence shown here is derived from an EMBL/GenBank/DDBJ whole genome shotgun (WGS) entry which is preliminary data.</text>
</comment>
<reference evidence="1" key="1">
    <citation type="submission" date="2020-11" db="EMBL/GenBank/DDBJ databases">
        <authorList>
            <consortium name="DOE Joint Genome Institute"/>
            <person name="Ahrendt S."/>
            <person name="Riley R."/>
            <person name="Andreopoulos W."/>
            <person name="Labutti K."/>
            <person name="Pangilinan J."/>
            <person name="Ruiz-Duenas F.J."/>
            <person name="Barrasa J.M."/>
            <person name="Sanchez-Garcia M."/>
            <person name="Camarero S."/>
            <person name="Miyauchi S."/>
            <person name="Serrano A."/>
            <person name="Linde D."/>
            <person name="Babiker R."/>
            <person name="Drula E."/>
            <person name="Ayuso-Fernandez I."/>
            <person name="Pacheco R."/>
            <person name="Padilla G."/>
            <person name="Ferreira P."/>
            <person name="Barriuso J."/>
            <person name="Kellner H."/>
            <person name="Castanera R."/>
            <person name="Alfaro M."/>
            <person name="Ramirez L."/>
            <person name="Pisabarro A.G."/>
            <person name="Kuo A."/>
            <person name="Tritt A."/>
            <person name="Lipzen A."/>
            <person name="He G."/>
            <person name="Yan M."/>
            <person name="Ng V."/>
            <person name="Cullen D."/>
            <person name="Martin F."/>
            <person name="Rosso M.-N."/>
            <person name="Henrissat B."/>
            <person name="Hibbett D."/>
            <person name="Martinez A.T."/>
            <person name="Grigoriev I.V."/>
        </authorList>
    </citation>
    <scope>NUCLEOTIDE SEQUENCE</scope>
    <source>
        <strain evidence="1">ATCC 90797</strain>
    </source>
</reference>